<dbReference type="PANTHER" id="PTHR43289:SF6">
    <property type="entry name" value="SERINE_THREONINE-PROTEIN KINASE NEKL-3"/>
    <property type="match status" value="1"/>
</dbReference>
<keyword evidence="4" id="KW-0547">Nucleotide-binding</keyword>
<evidence type="ECO:0000256" key="3">
    <source>
        <dbReference type="ARBA" id="ARBA00022679"/>
    </source>
</evidence>
<evidence type="ECO:0000256" key="1">
    <source>
        <dbReference type="ARBA" id="ARBA00012513"/>
    </source>
</evidence>
<evidence type="ECO:0000256" key="4">
    <source>
        <dbReference type="ARBA" id="ARBA00022741"/>
    </source>
</evidence>
<feature type="region of interest" description="Disordered" evidence="7">
    <location>
        <begin position="272"/>
        <end position="300"/>
    </location>
</feature>
<dbReference type="SUPFAM" id="SSF56112">
    <property type="entry name" value="Protein kinase-like (PK-like)"/>
    <property type="match status" value="1"/>
</dbReference>
<evidence type="ECO:0000256" key="5">
    <source>
        <dbReference type="ARBA" id="ARBA00022777"/>
    </source>
</evidence>
<dbReference type="Gene3D" id="1.10.510.10">
    <property type="entry name" value="Transferase(Phosphotransferase) domain 1"/>
    <property type="match status" value="1"/>
</dbReference>
<evidence type="ECO:0000256" key="2">
    <source>
        <dbReference type="ARBA" id="ARBA00022527"/>
    </source>
</evidence>
<feature type="compositionally biased region" description="Pro residues" evidence="7">
    <location>
        <begin position="285"/>
        <end position="296"/>
    </location>
</feature>
<organism evidence="10 11">
    <name type="scientific">Candidatus Mycobacterium wuenschmannii</name>
    <dbReference type="NCBI Taxonomy" id="3027808"/>
    <lineage>
        <taxon>Bacteria</taxon>
        <taxon>Bacillati</taxon>
        <taxon>Actinomycetota</taxon>
        <taxon>Actinomycetes</taxon>
        <taxon>Mycobacteriales</taxon>
        <taxon>Mycobacteriaceae</taxon>
        <taxon>Mycobacterium</taxon>
    </lineage>
</organism>
<protein>
    <recommendedName>
        <fullName evidence="1">non-specific serine/threonine protein kinase</fullName>
        <ecNumber evidence="1">2.7.11.1</ecNumber>
    </recommendedName>
</protein>
<dbReference type="PANTHER" id="PTHR43289">
    <property type="entry name" value="MITOGEN-ACTIVATED PROTEIN KINASE KINASE KINASE 20-RELATED"/>
    <property type="match status" value="1"/>
</dbReference>
<name>A0ABY8VX02_9MYCO</name>
<dbReference type="CDD" id="cd14014">
    <property type="entry name" value="STKc_PknB_like"/>
    <property type="match status" value="1"/>
</dbReference>
<dbReference type="GO" id="GO:0004674">
    <property type="term" value="F:protein serine/threonine kinase activity"/>
    <property type="evidence" value="ECO:0007669"/>
    <property type="project" value="UniProtKB-EC"/>
</dbReference>
<dbReference type="PROSITE" id="PS00108">
    <property type="entry name" value="PROTEIN_KINASE_ST"/>
    <property type="match status" value="1"/>
</dbReference>
<dbReference type="InterPro" id="IPR008271">
    <property type="entry name" value="Ser/Thr_kinase_AS"/>
</dbReference>
<keyword evidence="3 10" id="KW-0808">Transferase</keyword>
<dbReference type="InterPro" id="IPR000719">
    <property type="entry name" value="Prot_kinase_dom"/>
</dbReference>
<dbReference type="Pfam" id="PF00069">
    <property type="entry name" value="Pkinase"/>
    <property type="match status" value="1"/>
</dbReference>
<keyword evidence="11" id="KW-1185">Reference proteome</keyword>
<keyword evidence="2" id="KW-0723">Serine/threonine-protein kinase</keyword>
<keyword evidence="8" id="KW-0812">Transmembrane</keyword>
<keyword evidence="8" id="KW-0472">Membrane</keyword>
<evidence type="ECO:0000313" key="11">
    <source>
        <dbReference type="Proteomes" id="UP001236585"/>
    </source>
</evidence>
<feature type="domain" description="Protein kinase" evidence="9">
    <location>
        <begin position="12"/>
        <end position="275"/>
    </location>
</feature>
<evidence type="ECO:0000256" key="6">
    <source>
        <dbReference type="ARBA" id="ARBA00022840"/>
    </source>
</evidence>
<dbReference type="PROSITE" id="PS50011">
    <property type="entry name" value="PROTEIN_KINASE_DOM"/>
    <property type="match status" value="1"/>
</dbReference>
<gene>
    <name evidence="10" type="ORF">PT015_20560</name>
</gene>
<feature type="transmembrane region" description="Helical" evidence="8">
    <location>
        <begin position="311"/>
        <end position="333"/>
    </location>
</feature>
<dbReference type="RefSeq" id="WP_285186877.1">
    <property type="nucleotide sequence ID" value="NZ_CP126981.1"/>
</dbReference>
<evidence type="ECO:0000256" key="8">
    <source>
        <dbReference type="SAM" id="Phobius"/>
    </source>
</evidence>
<evidence type="ECO:0000256" key="7">
    <source>
        <dbReference type="SAM" id="MobiDB-lite"/>
    </source>
</evidence>
<keyword evidence="6" id="KW-0067">ATP-binding</keyword>
<dbReference type="EC" id="2.7.11.1" evidence="1"/>
<dbReference type="Proteomes" id="UP001236585">
    <property type="component" value="Chromosome"/>
</dbReference>
<accession>A0ABY8VX02</accession>
<dbReference type="SMART" id="SM00220">
    <property type="entry name" value="S_TKc"/>
    <property type="match status" value="1"/>
</dbReference>
<proteinExistence type="predicted"/>
<feature type="transmembrane region" description="Helical" evidence="8">
    <location>
        <begin position="12"/>
        <end position="30"/>
    </location>
</feature>
<dbReference type="InterPro" id="IPR011009">
    <property type="entry name" value="Kinase-like_dom_sf"/>
</dbReference>
<sequence length="617" mass="65394">MPVSVGEAFAGFTILRVLGAGGMGSVYLAAHPRLPRQDALKVLSAQWTADPEYRERFLREANLTASLSHPNILGVHDRGEYDGQLWISMDYVGGTDASKLVREQHPDGLPVEQALEIVTAVASALDYAHQQGLLHRDVKPANILLDPTAQRIFLADFGIARLIDDPSGLTATNMAVGTMSYAAPEQLRGEPLDGRTDQYALACTAFDLLTGGPPYADSNPAVVITKHVAAPVPLASERRPALVALDAVLAKAMAKTPADRYDSCGEFARELNRALDPSSSRVRTPAPPPPTAPQPAPTLVTPVRRTPRVKLIAALAVSAVVLVAAVLTGVLWLDRDKHHTAAPPAPATHEFSGTYRADYGPGTDLEGKPAPDAPPMTGTWDVRSNCGVGGCVATAAYTGNSGIVLVSNLVFDQIGATWVAVSLASTSCNDAPTEVWVVFTLQPQPDGTLTGDTTRSTVNSCGAAKRTVTFTRTGAPDPTKVPDPASLPPRAASVSTALHGRYHETITYANGATVPGQADLTVRTVCLRNAERCMSLFHAIDGVVPLVFSNNKWTRDDEGMVPCNPGETAHFKLSAEYPLPDPLQDPIPLLVGHGHNEIVGSSCAAGEFEDKYQRTGD</sequence>
<keyword evidence="5 10" id="KW-0418">Kinase</keyword>
<reference evidence="10 11" key="1">
    <citation type="journal article" date="2023" name="Microbiol. Resour. Announc.">
        <title>Complete Genome Sequence of Mycobacterium wuenschmanii, a novel Nontuberculous Mycobacterium Isolated from a captive population of Amazon Milk Frogs.</title>
        <authorList>
            <person name="Hicks J."/>
            <person name="Zeineldin M."/>
            <person name="Ward H."/>
            <person name="Wuenschmann A."/>
            <person name="Camp P."/>
            <person name="Farrell D."/>
            <person name="Lehman K."/>
            <person name="Thacker T."/>
            <person name="Cuthbert E."/>
        </authorList>
    </citation>
    <scope>NUCLEOTIDE SEQUENCE [LARGE SCALE GENOMIC DNA]</scope>
    <source>
        <strain evidence="10 11">Wuenschmanii</strain>
    </source>
</reference>
<keyword evidence="8" id="KW-1133">Transmembrane helix</keyword>
<dbReference type="EMBL" id="CP126981">
    <property type="protein sequence ID" value="WIM87222.1"/>
    <property type="molecule type" value="Genomic_DNA"/>
</dbReference>
<evidence type="ECO:0000313" key="10">
    <source>
        <dbReference type="EMBL" id="WIM87222.1"/>
    </source>
</evidence>
<evidence type="ECO:0000259" key="9">
    <source>
        <dbReference type="PROSITE" id="PS50011"/>
    </source>
</evidence>
<dbReference type="Gene3D" id="3.30.200.20">
    <property type="entry name" value="Phosphorylase Kinase, domain 1"/>
    <property type="match status" value="1"/>
</dbReference>